<dbReference type="SUPFAM" id="SSF160897">
    <property type="entry name" value="Taf5 N-terminal domain-like"/>
    <property type="match status" value="1"/>
</dbReference>
<dbReference type="PROSITE" id="PS50082">
    <property type="entry name" value="WD_REPEATS_2"/>
    <property type="match status" value="6"/>
</dbReference>
<dbReference type="Pfam" id="PF00400">
    <property type="entry name" value="WD40"/>
    <property type="match status" value="6"/>
</dbReference>
<dbReference type="InterPro" id="IPR001680">
    <property type="entry name" value="WD40_rpt"/>
</dbReference>
<dbReference type="Gene3D" id="1.25.40.500">
    <property type="entry name" value="TFIID subunit TAF5, NTD2 domain"/>
    <property type="match status" value="1"/>
</dbReference>
<feature type="repeat" description="WD" evidence="6">
    <location>
        <begin position="470"/>
        <end position="511"/>
    </location>
</feature>
<protein>
    <recommendedName>
        <fullName evidence="7">TFIID subunit TAF5 NTD2 domain-containing protein</fullName>
    </recommendedName>
</protein>
<feature type="repeat" description="WD" evidence="6">
    <location>
        <begin position="263"/>
        <end position="304"/>
    </location>
</feature>
<feature type="repeat" description="WD" evidence="6">
    <location>
        <begin position="512"/>
        <end position="553"/>
    </location>
</feature>
<dbReference type="InterPro" id="IPR036322">
    <property type="entry name" value="WD40_repeat_dom_sf"/>
</dbReference>
<dbReference type="SMART" id="SM00320">
    <property type="entry name" value="WD40"/>
    <property type="match status" value="6"/>
</dbReference>
<feature type="domain" description="TFIID subunit TAF5 NTD2" evidence="7">
    <location>
        <begin position="67"/>
        <end position="193"/>
    </location>
</feature>
<dbReference type="PROSITE" id="PS50294">
    <property type="entry name" value="WD_REPEATS_REGION"/>
    <property type="match status" value="5"/>
</dbReference>
<evidence type="ECO:0000256" key="5">
    <source>
        <dbReference type="ARBA" id="ARBA00023242"/>
    </source>
</evidence>
<dbReference type="InterPro" id="IPR007582">
    <property type="entry name" value="TFIID_NTD2"/>
</dbReference>
<dbReference type="PANTHER" id="PTHR19879:SF5">
    <property type="entry name" value="WD REPEAT-CONTAINING PROTEIN 55 HOMOLOG"/>
    <property type="match status" value="1"/>
</dbReference>
<dbReference type="EMBL" id="OU963862">
    <property type="protein sequence ID" value="CAH0381473.1"/>
    <property type="molecule type" value="Genomic_DNA"/>
</dbReference>
<gene>
    <name evidence="8" type="ORF">BEMITA_LOCUS1125</name>
</gene>
<dbReference type="Gene3D" id="2.130.10.10">
    <property type="entry name" value="YVTN repeat-like/Quinoprotein amine dehydrogenase"/>
    <property type="match status" value="2"/>
</dbReference>
<comment type="subcellular location">
    <subcellularLocation>
        <location evidence="1">Nucleus</location>
    </subcellularLocation>
</comment>
<dbReference type="PRINTS" id="PR00320">
    <property type="entry name" value="GPROTEINBRPT"/>
</dbReference>
<evidence type="ECO:0000256" key="4">
    <source>
        <dbReference type="ARBA" id="ARBA00022737"/>
    </source>
</evidence>
<dbReference type="SUPFAM" id="SSF50978">
    <property type="entry name" value="WD40 repeat-like"/>
    <property type="match status" value="1"/>
</dbReference>
<evidence type="ECO:0000259" key="7">
    <source>
        <dbReference type="Pfam" id="PF04494"/>
    </source>
</evidence>
<proteinExistence type="inferred from homology"/>
<evidence type="ECO:0000313" key="8">
    <source>
        <dbReference type="EMBL" id="CAH0381473.1"/>
    </source>
</evidence>
<dbReference type="InterPro" id="IPR020472">
    <property type="entry name" value="WD40_PAC1"/>
</dbReference>
<feature type="repeat" description="WD" evidence="6">
    <location>
        <begin position="345"/>
        <end position="386"/>
    </location>
</feature>
<dbReference type="InterPro" id="IPR037264">
    <property type="entry name" value="TFIID_NTD2_sf"/>
</dbReference>
<keyword evidence="4" id="KW-0677">Repeat</keyword>
<dbReference type="KEGG" id="btab:109038010"/>
<evidence type="ECO:0000256" key="3">
    <source>
        <dbReference type="ARBA" id="ARBA00022574"/>
    </source>
</evidence>
<reference evidence="8" key="1">
    <citation type="submission" date="2021-12" db="EMBL/GenBank/DDBJ databases">
        <authorList>
            <person name="King R."/>
        </authorList>
    </citation>
    <scope>NUCLEOTIDE SEQUENCE</scope>
</reference>
<evidence type="ECO:0000256" key="6">
    <source>
        <dbReference type="PROSITE-ProRule" id="PRU00221"/>
    </source>
</evidence>
<dbReference type="CDD" id="cd00200">
    <property type="entry name" value="WD40"/>
    <property type="match status" value="1"/>
</dbReference>
<evidence type="ECO:0000256" key="1">
    <source>
        <dbReference type="ARBA" id="ARBA00004123"/>
    </source>
</evidence>
<feature type="repeat" description="WD" evidence="6">
    <location>
        <begin position="429"/>
        <end position="470"/>
    </location>
</feature>
<dbReference type="Proteomes" id="UP001152759">
    <property type="component" value="Chromosome 1"/>
</dbReference>
<name>A0A9P0A008_BEMTA</name>
<keyword evidence="5" id="KW-0539">Nucleus</keyword>
<keyword evidence="3 6" id="KW-0853">WD repeat</keyword>
<keyword evidence="9" id="KW-1185">Reference proteome</keyword>
<dbReference type="AlphaFoldDB" id="A0A9P0A008"/>
<evidence type="ECO:0000256" key="2">
    <source>
        <dbReference type="ARBA" id="ARBA00009435"/>
    </source>
</evidence>
<evidence type="ECO:0000313" key="9">
    <source>
        <dbReference type="Proteomes" id="UP001152759"/>
    </source>
</evidence>
<dbReference type="GO" id="GO:0005634">
    <property type="term" value="C:nucleus"/>
    <property type="evidence" value="ECO:0007669"/>
    <property type="project" value="UniProtKB-SubCell"/>
</dbReference>
<comment type="similarity">
    <text evidence="2">Belongs to the WD repeat TAF5 family.</text>
</comment>
<dbReference type="PANTHER" id="PTHR19879">
    <property type="entry name" value="TRANSCRIPTION INITIATION FACTOR TFIID"/>
    <property type="match status" value="1"/>
</dbReference>
<dbReference type="InterPro" id="IPR015943">
    <property type="entry name" value="WD40/YVTN_repeat-like_dom_sf"/>
</dbReference>
<organism evidence="8 9">
    <name type="scientific">Bemisia tabaci</name>
    <name type="common">Sweetpotato whitefly</name>
    <name type="synonym">Aleurodes tabaci</name>
    <dbReference type="NCBI Taxonomy" id="7038"/>
    <lineage>
        <taxon>Eukaryota</taxon>
        <taxon>Metazoa</taxon>
        <taxon>Ecdysozoa</taxon>
        <taxon>Arthropoda</taxon>
        <taxon>Hexapoda</taxon>
        <taxon>Insecta</taxon>
        <taxon>Pterygota</taxon>
        <taxon>Neoptera</taxon>
        <taxon>Paraneoptera</taxon>
        <taxon>Hemiptera</taxon>
        <taxon>Sternorrhyncha</taxon>
        <taxon>Aleyrodoidea</taxon>
        <taxon>Aleyrodidae</taxon>
        <taxon>Aleyrodinae</taxon>
        <taxon>Bemisia</taxon>
    </lineage>
</organism>
<feature type="repeat" description="WD" evidence="6">
    <location>
        <begin position="387"/>
        <end position="428"/>
    </location>
</feature>
<sequence>MERPGQDRVARAVVDYLNRRYYTDAEDLKDLEIHASVTDKQMALFASADKDASRLNSVVFSSVRNDVVQMDDQFSKFQAWLSEVTDPECKIELSAFLFPLLCHLYIDSLRNGATDANSSMFKKHETVLKSFKENEELLGALKELTSIQDIDNSTVINTFRSCKYEIKLSPKSLNILRKYLTNHGHVVLLQVIQMWFDIKTIPDKVLRPECEEEISSASSLETNFIYDLAGFSNEDKEMTDLLDTIKAFSDGPPVPQPMLLYSINNANELIYRAKVSNSVNLLAAGCADSSIRLWSLNQTNFSKNRSRSVSKAMLCSDNSINSFPEKIKPWLKCNGNLNNCYFSSLHGHHGAVTDVAFVPNTELLVSTSWDSTMRAWHLSDFSCAAKYIGHNYPVWSLDTSPLGFYVATGSADNTVRLWTLDRTYPIRIFAGHTQNVYSVAFHPNGSYLASGSCDKSIRLWSVVDGSMVRVFSSGSEVRTLAFSPNGQLLASGGDSKRIQIWDLSTGLVVCTIEAHFGIISSIAWNLDGEILAAGSLDGNVTLWHVQLKNEIAVEHLATFSTNCESVTSLQYAMKNICVCIGSSKETE</sequence>
<accession>A0A9P0A008</accession>
<dbReference type="OrthoDB" id="10266330at2759"/>
<dbReference type="Pfam" id="PF04494">
    <property type="entry name" value="TFIID_NTD2"/>
    <property type="match status" value="1"/>
</dbReference>